<evidence type="ECO:0000256" key="3">
    <source>
        <dbReference type="ARBA" id="ARBA00022450"/>
    </source>
</evidence>
<dbReference type="Gene3D" id="3.30.559.10">
    <property type="entry name" value="Chloramphenicol acetyltransferase-like domain"/>
    <property type="match status" value="5"/>
</dbReference>
<name>A0A1M7KWR0_9BURK</name>
<dbReference type="InterPro" id="IPR000873">
    <property type="entry name" value="AMP-dep_synth/lig_dom"/>
</dbReference>
<dbReference type="NCBIfam" id="NF003417">
    <property type="entry name" value="PRK04813.1"/>
    <property type="match status" value="5"/>
</dbReference>
<dbReference type="InterPro" id="IPR009081">
    <property type="entry name" value="PP-bd_ACP"/>
</dbReference>
<dbReference type="CDD" id="cd05930">
    <property type="entry name" value="A_NRPS"/>
    <property type="match status" value="2"/>
</dbReference>
<dbReference type="CDD" id="cd19531">
    <property type="entry name" value="LCL_NRPS-like"/>
    <property type="match status" value="2"/>
</dbReference>
<feature type="domain" description="Carrier" evidence="5">
    <location>
        <begin position="969"/>
        <end position="1043"/>
    </location>
</feature>
<dbReference type="Pfam" id="PF00501">
    <property type="entry name" value="AMP-binding"/>
    <property type="match status" value="5"/>
</dbReference>
<sequence length="5334" mass="586690">MNSEALYPLSSPQHAVWLDQSLAPDLPSYNIGIVVQVDGSLDFDCFEAAIEHVVQTSDALRIVLEPGEDGCQQRFAAGIGPSLQRFDFRDEEDPEAHAWSHIKQAFSKPFDLYASRLWFMHWMEIAPGRALWLVCFHHLVSDGMSISLFGSALVEAYNRLLHKQAPEAAVPSYSDFVTWDGDYFTSPRYVKDREFWLERFAQLPEPLFEPGVRKGRSDHPFGQVVWQLERPAYTRLNEVAAEHGGSSTHFLMAVLAAYFSRIFNRSGEVVIGMPVHNRTGAAQRRTVGMFSSVIPVGVLVDREQPFSRTLQDVAAELKRCYRHQRFPLTEIHRHLLSGVSDRRGLFDIQLSVEGFMGDLQFEGNIQTKTFPLHNGYERQPLGIYVRDYEQEKPVHIEFNFDTGLLTLEEVRQHVTRIERLTLAAIAAPEASLLALPVMDDAEHQLVIEAFNNKQRDYGAETTVHALFEQQVSQTPDAVALEYEGQRLSYVELNRQANQLALYLRELGVQPDDRVALCFERGIGLIVAIVATLKAGGAYVPLDPVLPDERLAHMLQDSAPAALLTQQHLHDRFASQTNLVVTDGDAPWRQYSLNDLPADALSPSNLAYVLYTSGSTGLPKGVCMPHRALVNLLRWQRDDLPLPARTLQFAALGFDVAFQEIFSTLCSGGTLVMLGESLRQDLPALADWLGRQNLQRLYLPYIALNSLSELWSQQEQPLPALQDLMTAGEQLRITPAIRRLFTQCPQARLHNHYGPTESHVVTAHVLTGAPDSWENLPPIGTPIANCRLYLLDDKHQPVPVGVAGEIYIAGVQVARAYLGRPDLSEERFLADPFVNGERMYKTGDLGRWRADGAIDYLGRNDFQVKIRGFRIELGEIEMQLARLDGVREAAVVAREDQPGDKRLVAYLLATERTPDPAQLRAALADKLPEYMLPSAFVTLDAWPLTPNGKLNRKALPAPAGDAFVQRAYEAPIGEVETTLAQIWSELLGVGQVGRQDDFFELGGHSLLAIRLVEQLRRRDWFIDIRALFAQPALSALAEAIRQGQQLGLAEVDVPANAIPSQCTAIQPGMLPLIQLDAVQIDRIVQATPGGAANIQDIYPLAPLQEGILFHHLLQTDSDTYVLPTLLRFDSKQRLDYFLAALDQVIARHDILRTAILWEGLDEPVQVVWREAHLHIENLAFDSAQGDTATQLQAHTALRHARIDVRQAPMLRGFVAPDADGQRWWLQLLYHHIGLDHTALELAIAEVGLLLQDRAAELPAPVPFRNFVAQARLGINTSEHEAFFRQMLGDVDEATTPFGLVDVQGDGSHLAHVRLALESALAQRLRRLAKARGVSAASVFHLALAQVLAASTGRDDVVFGTVLFGRLQGGAGADQAMGLFINTLPVRVRLGEQTVEQGLRQTHASLVALLRHEHAPLALAQRCSALPTNTPPFSALLNYRHSQIKGGGAELLDGIEFIGDRDRTNYPFSLYVDDFGLDFGLTVQVHDSVSAQRVATFMLQSLEGLVDALERNPQQPLAQLEALPAAERHEVLYGFNDTATDYPAALLHELVEQQVARTPDAIAVRFEQHQLSYAALNAQANQLARHLRQLGVGPDRLVGVMLERSDAMVIALLAVVKAGGAYVPLDPAYPDDRLAHMLADSAPVVVLTQASLSARLPDPAQAHLALDASATTAMLAIYDAANLAPTEAELKSQHLAYVIYTSGSTGQPKGAMNEHRGIVNRLQWMQQTYGLGAQDVVLQKTPFSFDVSVWEFFWPLMSGAQLVVARPEGHKDPAYLGDIIRETGVTTLHFVPSMLQVFLSQPEVVAQCTSIRRVICSGEALPAALVHGVRSQLPQAELHNLYGPTEAAVDVTAWACTGEETTAVPIGRPIANTHIYILDEYQRPVPVGVAGEVYIGGVQVARGYLNRAQLTQERFLADPFVAGGRMYRTGDLGRWRADGAVDYLGRNDFQVKLRGFRIELGEIEAQLVRQPGVREAVVIARADGAGLVAYVVQDGATDAAVLRAELGRHLPDYMIPAAYVQLDALPLSPNGKLDRKALPAPDDGAFTRLAYEAPVGEVEQALAQIWSELLGIERISRHEQFFELGGHSLLAIRLLEQLRRNGWSLDIRALFAHPGLAGMAAAIQAANQLAQPAVEVPPNAIQRDSKAITPAMLPLVDLDETQIASIVEVTPGGIANIQDIYPLAPLQTGILFHHLLQTEGNAYVLPTLLSFDSQERYAAFVAALDTVIARHDILRTAVHWQGLAEPVQVVWREAPFNIQLLAFDGDVEAQLLQHADPRRFTLDVNHAPMLHGFAAVDAQGQRWLLQLLYHHLVMDHTTLEVLTQEIALIQQGRESGLPEPVPYRNFVAQARLGASEAEHEAFFRKMLGDVTEPCAPFGILDVQGDGSQVAQARLMLPSELATRLRRQASRRGMSAASLFHLAWAQVLAQCTGSADVVFGTVLFGRMQGGEGADRAVGMFINTLPLRVSLGDSDVETGLSQVQTALTELLQHEHAALALAQRCSGLPASTPLFSALLNYRHSHTAEVDEVEVLKGVRFLGVRDRTNYPFGLYVDDLGAGFALTAEIHVSVSAQRIIGFMQRVLEGLATALEQAPHTPMHAIAALPDAERDLVLHRFNDTQRRYHVPALVHQAFEQQAALHPERTALELDGKWLSYRQLNEQANQLARHLRSVGVGPDARVAICAERSMAMVIAMVATLKAGGAYVPLDPSYPDERLALTLRDSQPVVLLTQQTLLKRLDSAQAAVLLLEDQQPWSTNDVSNLAADGIGLESENLAYVIYTSGSTGVPKGVAMPHRGLVQLLAWQQEQLPEPARTLQFAALGFDVAFQEVFSTLSGGGTLVLLREALRQDLPALAEWLGGQSIERMFLPYIALNHLSELWSQRAAPLPMLQDVITAGEQLRLTPAIRRMCASHTGVRLHNHYGPTETHVVSAHVLEGDPDAWDDLPPIGAPIANSRLYLLDAHRQPVPLGVAGEIYIGGVQVARGYLNRPELTEERFLADPFVGQGRLYKTGDLGRWRADGTMDFLGRNDFQVKLRGYRIELGEIETQLARLPGVREAAVIAREDRPGDIRLVAYVVAVPDAPPPAPAQLHAQLAERLPDYMVPLIYIPLDALPLTPNGKLNRNALPAPEGAGHIQRAYVAPQGENEQVLARIWSALLGVEQVGREDNFFALGGHSLLAVRLVSQVRQQLNVELPLATLFAHPQLAALAAQVALANRSSLAAITPVDRSAPLPLSYAQRRLWFIDRMDAQASAAYHIPGALRLRGPLDQAALQSALDSVIGRHESLRTRFVTVDGQPWQVIDAAQPFLLEHLDTTLPALDQLCATLAAAPFDLAAGPLIRGHLLRLADDDHVLLVTMHHIISDGWSLSVLMREFSAAYRALRLGEENQLPPLAIQYADYAAWQQQWLQGLLIQDKLQACVEPLRWAPALVTLPTDRPRPELQDYRGASIEVSLDAGLSKALRDLCNQHDTTLYMTVLAAWAAVVARLSSQSEVVIGTSHAGRNRIELEPLIGFFVNTQALKIDLDGDPSVAALLAQVRQTALRAQELHEVPFEQVVEALNPTRSMSHHPVFQLMLTWHNTPDVALDLADLAVERLDSLPGSASFDLSLDLEEAGDRIVGQLNYATALFDETTIQRHWGYVQAMLRAMAADQRQSVEQITLPGDAERALVLDGFNATQRSHGAPQLVHTLFEQQAATQPDVLALMQDTQQLSYGAFNAQANQLAHYLRALGVRPDDRVALYMERSIDMMIALMATLKAGGAYVPLDPVYPEERLAYMLQDSAPSVVLTQPHLQHRLALPPGCRAIVIDSEAEEQAAWATLSARNPEPADVQLNASHLAYVIYTSGSTGKPKGVMVEHRHLWHQAAVLNELYGFTPEDRVLQFCALTFDVSVEEIFSALLHGSTLVLRTDAWVTDPQGWCQLCAEHALTVANLPPLFWQRLALEPEVAIPSHLRHIVIGGDGASTAAFDAWWQRPGHRPALSNAYGATETTINVTVARCAPQYQPGNIGRPVTNSRVYVLDAYRQPVPLGVAGELYIGGVQVARGYLNRPELTEERFLADPFVAHSRMYKTGDLGRWRADGTLEFLGRNDFQVKLRGFRVELGEIETQLARLDGVHEAVVIAREDRPGDKRLVAYVVATPDAPRPDPVQLRTQLAERLPEYMVPLAYVPLAALPLTPNGKLDRKALPAPESDAYIQHTYAAPQGEIEQVLARIWSELLGIEQVGRQDNFFELGGHSLLAVRLISKLRQQLDIELPLAALFAHPQLAELATQVAVAGQNTLSDIVPADRGAPLPLSYSQQRLWYVTQIDAQAHAAYHIPGALRLRGALDRAALHAAVSGIVERHEVLRTRFVVTGGQPGQVIGTFQDLALQYSDVAGIGEDELQAICQQEAVAPFDLSQGPLIRAHLLRLADDDHLLLVTMHHIISDGWSLSVLASEFSSLYRAFHTGQPVPLAPLAIQYADYAAWQREWLQGPVLRQQLQYWVQQLQDIPELISLPTDHPRPATQDYRGATLQVALDKELSRKLRALSQRHGATLYMTVLAAWAAVLAKLSGQSQIVIGSSEAGRNRAELEPLIGFFVNAQAIRFDLEGPLSVSELLAQSRQLALQAQNHRDVPFEQVVEALNPTRSMAYNPVYQVRLAWQNTPEVRVDLDGLTLESVGNSAGSAQFDLSLDLEDAGDSIVGQLNYATALFEHGTIQRHWDYLQTMLSAMVADDSQRIDQIPLLGEEERELLLQGFNATQRGYPTKTLIHALFEEQAAAQPDTLAVFYEGQQLSYGALNQRANQLAHHLRTLGVRPDDRVALYLERSIDMVVSLLATLKAGAAYVPLDPVHPDERIAHMLEDSAPAVVLTQVKLRGRLNQPPPCPVIAVDATAWEAAPWAAAPVSNPLASEVQLNAAHLAYVIYTSGSTGTPKGVMVEHRNVLTFLRGLEERIHGTAPDCRRIAWNSSFGFDMAVKAWGQLAMGRSVFLLPEETRLDANALLGYLEQHGIEAMECTPSHLRMMQGAGLGQQRVPSLRKLLLGGEAIDAATWRTLAAFPGVAFFNMYGPTECSVDAACGPITGEAPHVGSVMPNARIYLLDAQHQPVPLGAPGEIYIGGAGVARGYLHRPELTAERFVRDPFSSDSEGRMYKTGDLGRWRADGTIEYLGRNDFQVKIRGFRIELGEIEARLARLSGVRQAVVIAREDSPGDQRLVAYIVPEADAPAPDPASLRNDLSTQLPDYMLPASYVALPALPLTLNGKLDRKALPAPEGQGLVQRSYEAPIGEVEQKLAAIWAGLLGAERVGRHDNFFELGGHSALAIQLIYEMSEKQLQADVQMIFNAPSLAHLASSTIQLEEVEL</sequence>
<reference evidence="7" key="1">
    <citation type="submission" date="2016-11" db="EMBL/GenBank/DDBJ databases">
        <authorList>
            <person name="Varghese N."/>
            <person name="Submissions S."/>
        </authorList>
    </citation>
    <scope>NUCLEOTIDE SEQUENCE [LARGE SCALE GENOMIC DNA]</scope>
    <source>
        <strain evidence="7">Sac-22</strain>
    </source>
</reference>
<evidence type="ECO:0000313" key="6">
    <source>
        <dbReference type="EMBL" id="SHM69514.1"/>
    </source>
</evidence>
<dbReference type="PROSITE" id="PS50075">
    <property type="entry name" value="CARRIER"/>
    <property type="match status" value="5"/>
</dbReference>
<dbReference type="Gene3D" id="2.30.38.10">
    <property type="entry name" value="Luciferase, Domain 3"/>
    <property type="match status" value="5"/>
</dbReference>
<dbReference type="SUPFAM" id="SSF52777">
    <property type="entry name" value="CoA-dependent acyltransferases"/>
    <property type="match status" value="10"/>
</dbReference>
<feature type="domain" description="Carrier" evidence="5">
    <location>
        <begin position="2051"/>
        <end position="2125"/>
    </location>
</feature>
<dbReference type="SUPFAM" id="SSF47336">
    <property type="entry name" value="ACP-like"/>
    <property type="match status" value="5"/>
</dbReference>
<dbReference type="PANTHER" id="PTHR45527:SF1">
    <property type="entry name" value="FATTY ACID SYNTHASE"/>
    <property type="match status" value="1"/>
</dbReference>
<dbReference type="GO" id="GO:0044550">
    <property type="term" value="P:secondary metabolite biosynthetic process"/>
    <property type="evidence" value="ECO:0007669"/>
    <property type="project" value="UniProtKB-ARBA"/>
</dbReference>
<feature type="domain" description="Carrier" evidence="5">
    <location>
        <begin position="4195"/>
        <end position="4270"/>
    </location>
</feature>
<dbReference type="FunFam" id="3.30.559.10:FF:000012">
    <property type="entry name" value="Non-ribosomal peptide synthetase"/>
    <property type="match status" value="2"/>
</dbReference>
<comment type="cofactor">
    <cofactor evidence="1">
        <name>pantetheine 4'-phosphate</name>
        <dbReference type="ChEBI" id="CHEBI:47942"/>
    </cofactor>
</comment>
<proteinExistence type="inferred from homology"/>
<dbReference type="CDD" id="cd19544">
    <property type="entry name" value="E-C_NRPS"/>
    <property type="match status" value="2"/>
</dbReference>
<dbReference type="FunFam" id="3.40.50.980:FF:000001">
    <property type="entry name" value="Non-ribosomal peptide synthetase"/>
    <property type="match status" value="5"/>
</dbReference>
<accession>A0A1M7KWR0</accession>
<keyword evidence="7" id="KW-1185">Reference proteome</keyword>
<organism evidence="6 7">
    <name type="scientific">Duganella sacchari</name>
    <dbReference type="NCBI Taxonomy" id="551987"/>
    <lineage>
        <taxon>Bacteria</taxon>
        <taxon>Pseudomonadati</taxon>
        <taxon>Pseudomonadota</taxon>
        <taxon>Betaproteobacteria</taxon>
        <taxon>Burkholderiales</taxon>
        <taxon>Oxalobacteraceae</taxon>
        <taxon>Telluria group</taxon>
        <taxon>Duganella</taxon>
    </lineage>
</organism>
<dbReference type="Gene3D" id="1.10.1200.10">
    <property type="entry name" value="ACP-like"/>
    <property type="match status" value="5"/>
</dbReference>
<evidence type="ECO:0000259" key="5">
    <source>
        <dbReference type="PROSITE" id="PS50075"/>
    </source>
</evidence>
<protein>
    <submittedName>
        <fullName evidence="6">Amino acid adenylation domain-containing protein</fullName>
    </submittedName>
</protein>
<dbReference type="InterPro" id="IPR023213">
    <property type="entry name" value="CAT-like_dom_sf"/>
</dbReference>
<dbReference type="GO" id="GO:0031177">
    <property type="term" value="F:phosphopantetheine binding"/>
    <property type="evidence" value="ECO:0007669"/>
    <property type="project" value="InterPro"/>
</dbReference>
<dbReference type="STRING" id="551987.SAMN05192549_102253"/>
<dbReference type="CDD" id="cd17651">
    <property type="entry name" value="A_NRPS_VisG_like"/>
    <property type="match status" value="2"/>
</dbReference>
<dbReference type="FunFam" id="1.10.1200.10:FF:000005">
    <property type="entry name" value="Nonribosomal peptide synthetase 1"/>
    <property type="match status" value="5"/>
</dbReference>
<dbReference type="InterPro" id="IPR020806">
    <property type="entry name" value="PKS_PP-bd"/>
</dbReference>
<dbReference type="Pfam" id="PF00668">
    <property type="entry name" value="Condensation"/>
    <property type="match status" value="5"/>
</dbReference>
<dbReference type="SMART" id="SM00823">
    <property type="entry name" value="PKS_PP"/>
    <property type="match status" value="3"/>
</dbReference>
<evidence type="ECO:0000256" key="4">
    <source>
        <dbReference type="ARBA" id="ARBA00022553"/>
    </source>
</evidence>
<dbReference type="InterPro" id="IPR025110">
    <property type="entry name" value="AMP-bd_C"/>
</dbReference>
<dbReference type="Gene3D" id="3.40.50.980">
    <property type="match status" value="10"/>
</dbReference>
<dbReference type="Pfam" id="PF13193">
    <property type="entry name" value="AMP-binding_C"/>
    <property type="match status" value="5"/>
</dbReference>
<dbReference type="Gene3D" id="3.30.559.30">
    <property type="entry name" value="Nonribosomal peptide synthetase, condensation domain"/>
    <property type="match status" value="5"/>
</dbReference>
<dbReference type="OrthoDB" id="6297021at2"/>
<dbReference type="FunFam" id="2.30.38.10:FF:000001">
    <property type="entry name" value="Non-ribosomal peptide synthetase PvdI"/>
    <property type="match status" value="5"/>
</dbReference>
<gene>
    <name evidence="6" type="ORF">SAMN05192549_102253</name>
</gene>
<dbReference type="FunFam" id="3.40.50.980:FF:000002">
    <property type="entry name" value="Enterobactin synthetase component F"/>
    <property type="match status" value="1"/>
</dbReference>
<dbReference type="GO" id="GO:0003824">
    <property type="term" value="F:catalytic activity"/>
    <property type="evidence" value="ECO:0007669"/>
    <property type="project" value="InterPro"/>
</dbReference>
<feature type="domain" description="Carrier" evidence="5">
    <location>
        <begin position="3137"/>
        <end position="3212"/>
    </location>
</feature>
<dbReference type="Gene3D" id="3.30.300.30">
    <property type="match status" value="5"/>
</dbReference>
<dbReference type="FunFam" id="3.40.50.12780:FF:000012">
    <property type="entry name" value="Non-ribosomal peptide synthetase"/>
    <property type="match status" value="5"/>
</dbReference>
<dbReference type="NCBIfam" id="TIGR01733">
    <property type="entry name" value="AA-adenyl-dom"/>
    <property type="match status" value="5"/>
</dbReference>
<dbReference type="EMBL" id="FRCX01000002">
    <property type="protein sequence ID" value="SHM69514.1"/>
    <property type="molecule type" value="Genomic_DNA"/>
</dbReference>
<dbReference type="PROSITE" id="PS00012">
    <property type="entry name" value="PHOSPHOPANTETHEINE"/>
    <property type="match status" value="4"/>
</dbReference>
<evidence type="ECO:0000256" key="2">
    <source>
        <dbReference type="ARBA" id="ARBA00006432"/>
    </source>
</evidence>
<dbReference type="PANTHER" id="PTHR45527">
    <property type="entry name" value="NONRIBOSOMAL PEPTIDE SYNTHETASE"/>
    <property type="match status" value="1"/>
</dbReference>
<dbReference type="Pfam" id="PF00550">
    <property type="entry name" value="PP-binding"/>
    <property type="match status" value="5"/>
</dbReference>
<dbReference type="InterPro" id="IPR010071">
    <property type="entry name" value="AA_adenyl_dom"/>
</dbReference>
<feature type="domain" description="Carrier" evidence="5">
    <location>
        <begin position="5256"/>
        <end position="5330"/>
    </location>
</feature>
<dbReference type="GO" id="GO:0005737">
    <property type="term" value="C:cytoplasm"/>
    <property type="evidence" value="ECO:0007669"/>
    <property type="project" value="TreeGrafter"/>
</dbReference>
<evidence type="ECO:0000256" key="1">
    <source>
        <dbReference type="ARBA" id="ARBA00001957"/>
    </source>
</evidence>
<dbReference type="InterPro" id="IPR020845">
    <property type="entry name" value="AMP-binding_CS"/>
</dbReference>
<dbReference type="InterPro" id="IPR001242">
    <property type="entry name" value="Condensation_dom"/>
</dbReference>
<keyword evidence="4" id="KW-0597">Phosphoprotein</keyword>
<dbReference type="InterPro" id="IPR006162">
    <property type="entry name" value="Ppantetheine_attach_site"/>
</dbReference>
<dbReference type="RefSeq" id="WP_072781998.1">
    <property type="nucleotide sequence ID" value="NZ_FRCX01000002.1"/>
</dbReference>
<keyword evidence="3" id="KW-0596">Phosphopantetheine</keyword>
<dbReference type="GO" id="GO:0043041">
    <property type="term" value="P:amino acid activation for nonribosomal peptide biosynthetic process"/>
    <property type="evidence" value="ECO:0007669"/>
    <property type="project" value="TreeGrafter"/>
</dbReference>
<dbReference type="InterPro" id="IPR036736">
    <property type="entry name" value="ACP-like_sf"/>
</dbReference>
<evidence type="ECO:0000313" key="7">
    <source>
        <dbReference type="Proteomes" id="UP000184339"/>
    </source>
</evidence>
<dbReference type="InterPro" id="IPR045851">
    <property type="entry name" value="AMP-bd_C_sf"/>
</dbReference>
<dbReference type="FunFam" id="3.30.300.30:FF:000010">
    <property type="entry name" value="Enterobactin synthetase component F"/>
    <property type="match status" value="5"/>
</dbReference>
<dbReference type="CDD" id="cd17646">
    <property type="entry name" value="A_NRPS_AB3403-like"/>
    <property type="match status" value="1"/>
</dbReference>
<comment type="similarity">
    <text evidence="2">Belongs to the ATP-dependent AMP-binding enzyme family.</text>
</comment>
<dbReference type="Proteomes" id="UP000184339">
    <property type="component" value="Unassembled WGS sequence"/>
</dbReference>
<dbReference type="SUPFAM" id="SSF56801">
    <property type="entry name" value="Acetyl-CoA synthetase-like"/>
    <property type="match status" value="5"/>
</dbReference>
<dbReference type="PROSITE" id="PS00455">
    <property type="entry name" value="AMP_BINDING"/>
    <property type="match status" value="5"/>
</dbReference>